<accession>A0A2P5GUV3</accession>
<organism evidence="2 4">
    <name type="scientific">Superficieibacter electus</name>
    <dbReference type="NCBI Taxonomy" id="2022662"/>
    <lineage>
        <taxon>Bacteria</taxon>
        <taxon>Pseudomonadati</taxon>
        <taxon>Pseudomonadota</taxon>
        <taxon>Gammaproteobacteria</taxon>
        <taxon>Enterobacterales</taxon>
        <taxon>Enterobacteriaceae</taxon>
        <taxon>Superficieibacter</taxon>
    </lineage>
</organism>
<evidence type="ECO:0000313" key="3">
    <source>
        <dbReference type="Proteomes" id="UP000237073"/>
    </source>
</evidence>
<dbReference type="Proteomes" id="UP000237073">
    <property type="component" value="Unassembled WGS sequence"/>
</dbReference>
<name>A0A2P5GUV3_9ENTR</name>
<sequence>MKDYIFSFKENKEYALIEYNKIDKIDYYYEGVIIDANFPEEILYLINECNEIIKNMAISLLDEVELNLYSHDIGLKENGSRIFDVEIDGNNISFFTKYPSSDGYLDRYPES</sequence>
<protein>
    <submittedName>
        <fullName evidence="2">Uncharacterized protein</fullName>
    </submittedName>
</protein>
<gene>
    <name evidence="2" type="ORF">CHU32_02590</name>
    <name evidence="1" type="ORF">CHU33_12700</name>
</gene>
<dbReference type="OrthoDB" id="1149164at2"/>
<evidence type="ECO:0000313" key="2">
    <source>
        <dbReference type="EMBL" id="POP50331.1"/>
    </source>
</evidence>
<dbReference type="AlphaFoldDB" id="A0A2P5GUV3"/>
<dbReference type="EMBL" id="PQGE01000010">
    <property type="protein sequence ID" value="POP44313.1"/>
    <property type="molecule type" value="Genomic_DNA"/>
</dbReference>
<dbReference type="RefSeq" id="WP_103676449.1">
    <property type="nucleotide sequence ID" value="NZ_PQGD01000002.1"/>
</dbReference>
<keyword evidence="3" id="KW-1185">Reference proteome</keyword>
<evidence type="ECO:0000313" key="4">
    <source>
        <dbReference type="Proteomes" id="UP000247005"/>
    </source>
</evidence>
<dbReference type="Proteomes" id="UP000247005">
    <property type="component" value="Unassembled WGS sequence"/>
</dbReference>
<dbReference type="EMBL" id="PQGD01000002">
    <property type="protein sequence ID" value="POP50331.1"/>
    <property type="molecule type" value="Genomic_DNA"/>
</dbReference>
<comment type="caution">
    <text evidence="2">The sequence shown here is derived from an EMBL/GenBank/DDBJ whole genome shotgun (WGS) entry which is preliminary data.</text>
</comment>
<reference evidence="3 4" key="1">
    <citation type="submission" date="2018-01" db="EMBL/GenBank/DDBJ databases">
        <title>Superficieibacter electus gen. nov., sp. nov., an extended-spectrum beta-lactamase possessing member of the Enterobacteriaceae family, isolated from intensive care unit surfaces.</title>
        <authorList>
            <person name="Potter R.F."/>
            <person name="D'Souza A.W."/>
        </authorList>
    </citation>
    <scope>NUCLEOTIDE SEQUENCE [LARGE SCALE GENOMIC DNA]</scope>
    <source>
        <strain evidence="2 4">BP-1</strain>
        <strain evidence="1 3">BP-2</strain>
    </source>
</reference>
<evidence type="ECO:0000313" key="1">
    <source>
        <dbReference type="EMBL" id="POP44313.1"/>
    </source>
</evidence>
<proteinExistence type="predicted"/>